<name>A0A1H9XW24_9PSEU</name>
<proteinExistence type="predicted"/>
<dbReference type="Proteomes" id="UP000199028">
    <property type="component" value="Unassembled WGS sequence"/>
</dbReference>
<feature type="region of interest" description="Disordered" evidence="1">
    <location>
        <begin position="25"/>
        <end position="48"/>
    </location>
</feature>
<evidence type="ECO:0000313" key="3">
    <source>
        <dbReference type="Proteomes" id="UP000199028"/>
    </source>
</evidence>
<sequence length="243" mass="26683">MLFRRTWCASRVESRPLLTAVPAGCRRRSDRVGVRPPRPPSPRNRPEVVAPSTCALMCALPAAGKSGRRYVLELTFGRESRFTGNGQHRDSDRCGELQQPVLLEGHHRLHGSRKRESAFPTSGSRRSGAPVKACLGQPGVEERPDTADIRTGQARGKEFLNVHGGVEFDGAFDHVGWIRPTRGRGRRSCPDGARRDSMPFCAPRAAAGRDRSRSGGCGRRCLPEDPRVVDTPDHAGARHGQQR</sequence>
<feature type="region of interest" description="Disordered" evidence="1">
    <location>
        <begin position="108"/>
        <end position="147"/>
    </location>
</feature>
<reference evidence="3" key="1">
    <citation type="submission" date="2016-10" db="EMBL/GenBank/DDBJ databases">
        <authorList>
            <person name="Varghese N."/>
            <person name="Submissions S."/>
        </authorList>
    </citation>
    <scope>NUCLEOTIDE SEQUENCE [LARGE SCALE GENOMIC DNA]</scope>
    <source>
        <strain evidence="3">CGMCC 4.578</strain>
    </source>
</reference>
<accession>A0A1H9XW24</accession>
<dbReference type="EMBL" id="FOFT01000020">
    <property type="protein sequence ID" value="SES50385.1"/>
    <property type="molecule type" value="Genomic_DNA"/>
</dbReference>
<keyword evidence="3" id="KW-1185">Reference proteome</keyword>
<organism evidence="2 3">
    <name type="scientific">Lentzea flaviverrucosa</name>
    <dbReference type="NCBI Taxonomy" id="200379"/>
    <lineage>
        <taxon>Bacteria</taxon>
        <taxon>Bacillati</taxon>
        <taxon>Actinomycetota</taxon>
        <taxon>Actinomycetes</taxon>
        <taxon>Pseudonocardiales</taxon>
        <taxon>Pseudonocardiaceae</taxon>
        <taxon>Lentzea</taxon>
    </lineage>
</organism>
<evidence type="ECO:0000313" key="2">
    <source>
        <dbReference type="EMBL" id="SES50385.1"/>
    </source>
</evidence>
<feature type="compositionally biased region" description="Basic and acidic residues" evidence="1">
    <location>
        <begin position="221"/>
        <end position="236"/>
    </location>
</feature>
<gene>
    <name evidence="2" type="ORF">SAMN05216195_12016</name>
</gene>
<feature type="region of interest" description="Disordered" evidence="1">
    <location>
        <begin position="202"/>
        <end position="243"/>
    </location>
</feature>
<evidence type="ECO:0000256" key="1">
    <source>
        <dbReference type="SAM" id="MobiDB-lite"/>
    </source>
</evidence>
<protein>
    <submittedName>
        <fullName evidence="2">Uncharacterized protein</fullName>
    </submittedName>
</protein>
<dbReference type="AlphaFoldDB" id="A0A1H9XW24"/>